<keyword evidence="1" id="KW-0472">Membrane</keyword>
<organism evidence="2 3">
    <name type="scientific">Streptococcus sanguinis</name>
    <dbReference type="NCBI Taxonomy" id="1305"/>
    <lineage>
        <taxon>Bacteria</taxon>
        <taxon>Bacillati</taxon>
        <taxon>Bacillota</taxon>
        <taxon>Bacilli</taxon>
        <taxon>Lactobacillales</taxon>
        <taxon>Streptococcaceae</taxon>
        <taxon>Streptococcus</taxon>
    </lineage>
</organism>
<evidence type="ECO:0000313" key="3">
    <source>
        <dbReference type="Proteomes" id="UP000324105"/>
    </source>
</evidence>
<keyword evidence="1" id="KW-1133">Transmembrane helix</keyword>
<accession>A0A5A7ZEP0</accession>
<dbReference type="AlphaFoldDB" id="A0A5A7ZEP0"/>
<sequence length="60" mass="7225">MFFFFLKAVRSHLIRLLILNYRNIPSAFLLLNLDFLRVFALLFINMVSQVRALKKRRLGR</sequence>
<name>A0A5A7ZEP0_STRSA</name>
<evidence type="ECO:0000256" key="1">
    <source>
        <dbReference type="SAM" id="Phobius"/>
    </source>
</evidence>
<comment type="caution">
    <text evidence="2">The sequence shown here is derived from an EMBL/GenBank/DDBJ whole genome shotgun (WGS) entry which is preliminary data.</text>
</comment>
<keyword evidence="1" id="KW-0812">Transmembrane</keyword>
<gene>
    <name evidence="2" type="ORF">FKX92_10060</name>
</gene>
<dbReference type="EMBL" id="VIBR01000004">
    <property type="protein sequence ID" value="KAA0115558.1"/>
    <property type="molecule type" value="Genomic_DNA"/>
</dbReference>
<protein>
    <submittedName>
        <fullName evidence="2">Uncharacterized protein</fullName>
    </submittedName>
</protein>
<reference evidence="2 3" key="1">
    <citation type="submission" date="2019-06" db="EMBL/GenBank/DDBJ databases">
        <title>Genome sequence and analysis of a MDR-Streptococcus sanguis isolated from throat swab of children with scarlet fever from Hangzhou,China.</title>
        <authorList>
            <person name="Huang Y."/>
            <person name="Xie L."/>
            <person name="Liu W."/>
        </authorList>
    </citation>
    <scope>NUCLEOTIDE SEQUENCE [LARGE SCALE GENOMIC DNA]</scope>
    <source>
        <strain evidence="2 3">S28</strain>
    </source>
</reference>
<evidence type="ECO:0000313" key="2">
    <source>
        <dbReference type="EMBL" id="KAA0115558.1"/>
    </source>
</evidence>
<proteinExistence type="predicted"/>
<dbReference type="Proteomes" id="UP000324105">
    <property type="component" value="Unassembled WGS sequence"/>
</dbReference>
<feature type="transmembrane region" description="Helical" evidence="1">
    <location>
        <begin position="27"/>
        <end position="47"/>
    </location>
</feature>